<evidence type="ECO:0008006" key="3">
    <source>
        <dbReference type="Google" id="ProtNLM"/>
    </source>
</evidence>
<evidence type="ECO:0000313" key="2">
    <source>
        <dbReference type="Proteomes" id="UP001597075"/>
    </source>
</evidence>
<dbReference type="RefSeq" id="WP_256406565.1">
    <property type="nucleotide sequence ID" value="NZ_CP187152.1"/>
</dbReference>
<dbReference type="Proteomes" id="UP001597075">
    <property type="component" value="Unassembled WGS sequence"/>
</dbReference>
<comment type="caution">
    <text evidence="1">The sequence shown here is derived from an EMBL/GenBank/DDBJ whole genome shotgun (WGS) entry which is preliminary data.</text>
</comment>
<dbReference type="AlphaFoldDB" id="A0ABD6CUB1"/>
<dbReference type="EMBL" id="JBHUDL010000005">
    <property type="protein sequence ID" value="MFD1632782.1"/>
    <property type="molecule type" value="Genomic_DNA"/>
</dbReference>
<proteinExistence type="predicted"/>
<gene>
    <name evidence="1" type="ORF">ACFSBJ_03370</name>
</gene>
<organism evidence="1 2">
    <name type="scientific">Haloplanus ruber</name>
    <dbReference type="NCBI Taxonomy" id="869892"/>
    <lineage>
        <taxon>Archaea</taxon>
        <taxon>Methanobacteriati</taxon>
        <taxon>Methanobacteriota</taxon>
        <taxon>Stenosarchaea group</taxon>
        <taxon>Halobacteria</taxon>
        <taxon>Halobacteriales</taxon>
        <taxon>Haloferacaceae</taxon>
        <taxon>Haloplanus</taxon>
    </lineage>
</organism>
<sequence>MSGRRLRKVVADTSALVSLAVPRADATVSTDAPDPFQYLLTSCEVFVPPEVAAELRDITQYQDIHAAAANNVLAARSYYTIEDPYKREDTPDSRPTFGLDDGETDGIVLANALDVDGFLTDEFGGTNFPLIHAVLQSPRIVPTPRLIVDYARNGHLSHEAARTLITTISPHRSWENSPYVTQLLHRLEEQPASE</sequence>
<accession>A0ABD6CUB1</accession>
<keyword evidence="2" id="KW-1185">Reference proteome</keyword>
<reference evidence="1 2" key="1">
    <citation type="journal article" date="2019" name="Int. J. Syst. Evol. Microbiol.">
        <title>The Global Catalogue of Microorganisms (GCM) 10K type strain sequencing project: providing services to taxonomists for standard genome sequencing and annotation.</title>
        <authorList>
            <consortium name="The Broad Institute Genomics Platform"/>
            <consortium name="The Broad Institute Genome Sequencing Center for Infectious Disease"/>
            <person name="Wu L."/>
            <person name="Ma J."/>
        </authorList>
    </citation>
    <scope>NUCLEOTIDE SEQUENCE [LARGE SCALE GENOMIC DNA]</scope>
    <source>
        <strain evidence="1 2">CGMCC 1.10594</strain>
    </source>
</reference>
<protein>
    <recommendedName>
        <fullName evidence="3">PIN domain-containing protein</fullName>
    </recommendedName>
</protein>
<name>A0ABD6CUB1_9EURY</name>
<evidence type="ECO:0000313" key="1">
    <source>
        <dbReference type="EMBL" id="MFD1632782.1"/>
    </source>
</evidence>